<dbReference type="RefSeq" id="WP_165230565.1">
    <property type="nucleotide sequence ID" value="NZ_CP049257.1"/>
</dbReference>
<dbReference type="InterPro" id="IPR008979">
    <property type="entry name" value="Galactose-bd-like_sf"/>
</dbReference>
<evidence type="ECO:0000259" key="3">
    <source>
        <dbReference type="Pfam" id="PF24607"/>
    </source>
</evidence>
<gene>
    <name evidence="4" type="ORF">G5V58_07510</name>
</gene>
<feature type="domain" description="Alpha-(1-&gt;3)-arabinofuranosyltransferase N-terminal GT-C" evidence="2">
    <location>
        <begin position="24"/>
        <end position="687"/>
    </location>
</feature>
<dbReference type="InterPro" id="IPR056997">
    <property type="entry name" value="CBM_AftD"/>
</dbReference>
<keyword evidence="1" id="KW-1133">Transmembrane helix</keyword>
<evidence type="ECO:0000259" key="2">
    <source>
        <dbReference type="Pfam" id="PF11847"/>
    </source>
</evidence>
<keyword evidence="1" id="KW-0472">Membrane</keyword>
<proteinExistence type="predicted"/>
<dbReference type="KEGG" id="nano:G5V58_07510"/>
<name>A0A6G6WBP2_9ACTN</name>
<evidence type="ECO:0000313" key="4">
    <source>
        <dbReference type="EMBL" id="QIG42644.1"/>
    </source>
</evidence>
<evidence type="ECO:0000313" key="5">
    <source>
        <dbReference type="Proteomes" id="UP000502996"/>
    </source>
</evidence>
<dbReference type="Pfam" id="PF24607">
    <property type="entry name" value="CBM_AftD"/>
    <property type="match status" value="1"/>
</dbReference>
<dbReference type="EMBL" id="CP049257">
    <property type="protein sequence ID" value="QIG42644.1"/>
    <property type="molecule type" value="Genomic_DNA"/>
</dbReference>
<feature type="transmembrane region" description="Helical" evidence="1">
    <location>
        <begin position="219"/>
        <end position="236"/>
    </location>
</feature>
<feature type="transmembrane region" description="Helical" evidence="1">
    <location>
        <begin position="100"/>
        <end position="117"/>
    </location>
</feature>
<feature type="transmembrane region" description="Helical" evidence="1">
    <location>
        <begin position="129"/>
        <end position="146"/>
    </location>
</feature>
<feature type="transmembrane region" description="Helical" evidence="1">
    <location>
        <begin position="294"/>
        <end position="313"/>
    </location>
</feature>
<dbReference type="Proteomes" id="UP000502996">
    <property type="component" value="Chromosome"/>
</dbReference>
<dbReference type="InterPro" id="IPR021798">
    <property type="entry name" value="AftD_N"/>
</dbReference>
<dbReference type="Pfam" id="PF11847">
    <property type="entry name" value="GT-C_AftD"/>
    <property type="match status" value="1"/>
</dbReference>
<feature type="transmembrane region" description="Helical" evidence="1">
    <location>
        <begin position="1277"/>
        <end position="1303"/>
    </location>
</feature>
<feature type="transmembrane region" description="Helical" evidence="1">
    <location>
        <begin position="1236"/>
        <end position="1256"/>
    </location>
</feature>
<reference evidence="4 5" key="1">
    <citation type="submission" date="2020-02" db="EMBL/GenBank/DDBJ databases">
        <title>Full genome sequence of Nocardioides sp. R-3366.</title>
        <authorList>
            <person name="Im W.-T."/>
        </authorList>
    </citation>
    <scope>NUCLEOTIDE SEQUENCE [LARGE SCALE GENOMIC DNA]</scope>
    <source>
        <strain evidence="4 5">R-3366</strain>
    </source>
</reference>
<dbReference type="GO" id="GO:0016740">
    <property type="term" value="F:transferase activity"/>
    <property type="evidence" value="ECO:0007669"/>
    <property type="project" value="InterPro"/>
</dbReference>
<dbReference type="SUPFAM" id="SSF49785">
    <property type="entry name" value="Galactose-binding domain-like"/>
    <property type="match status" value="1"/>
</dbReference>
<feature type="domain" description="Arabinofuranosyltransferase D third carbohydrate binding module" evidence="3">
    <location>
        <begin position="952"/>
        <end position="1071"/>
    </location>
</feature>
<dbReference type="Gene3D" id="2.60.120.260">
    <property type="entry name" value="Galactose-binding domain-like"/>
    <property type="match status" value="1"/>
</dbReference>
<evidence type="ECO:0000256" key="1">
    <source>
        <dbReference type="SAM" id="Phobius"/>
    </source>
</evidence>
<protein>
    <submittedName>
        <fullName evidence="4">DUF3367 domain-containing protein</fullName>
    </submittedName>
</protein>
<sequence>MTEAPERPSSVHTSALRQVGYAVVLTAFAFAQSAGQVVADTKFDLVTAPWRFVSRGLRLWDPTAAFGQLQNQAYGYAWPMGPFFVLGDLVQVPDWVVQRLWWALLLCVGFFGVLRLARRLDLGTPGTQVLAAFAFVLTPRFTTLLGETSVELWPMALTPWVLLPLVVASEQGSVRRYAALSALVVATCGGVNAVAVAAVLPLGVVFVVTRSRGPRRWRLMGWWTLFTALATAWWWLPLLLLGRYSVPFLDYIENATITTVPTDLARTLVGESDWVAYFAGIDYQAGQQLVSTPFLMLDAAAVVALGLLGIALRDNAHRRFLTLGLLTGLVLVGFGYAGDLSGFWASQRLDALDGALAPLRNLHKFDVVLRLPLVLGLAHAMARLPALVRTPESPSASRGAAFAVRAMAVLALAGLALPWAQDRIAPRQGVEAVPAYWHQVADYLADTDDGSVSLEVPAAAFGVHTWGNTHDDVLQGLARSPWAVRNVIPLAQPGNVEVLDAVTRTIESGRPSSTLAGYLADNGVGRLVVRNDLDRFQTGAPDPSLVRAVLDQSPGLSLARSFGPTLGQPASSVVETDEGDARVVAGNGLSLETGSVDVYDVDPRLTGGGDGVLVTSPRAVVGDPTTGLRRDVDRVAAAVGVLAEDADVPAGADAVDPDTGQVLTDGTRRRETNFAAVRSNESATMSALRSYRLPGPEHTHRFLEDQDRWQTTEVWAGDVADVTATSSQAFADGKVPLEIGSHPGAAIDGDVTTAWRSSGDLEPVGESWLVTFARQVSVPSVTVRLAADSAPVQRLALEVGDADPQVVDAPEPGQAATYPLASTGDSLRITAAGPDLGVAASFALAEVTVPGLEELRLLELPTPAADRPVDVVSLARDPDRAACVPLGHPVACDDALGAPGEDGDELARRVRLEQPDSYRLSGTVSLRRHIAGTPLVPGGATAVVEPSADLLRDVARGPGAAVDGDRGTTWVATDDDDTLEVTLPEPTVVDRFRIMVDPDAPASTPTTVEVSSGGRTAEVDLDSQGRGDLPGWPVSTLSLKVLQTDQAFLVSGRDFLTAPPGITELSVNRHRLVDQPRAAVTYPCGTGPAVRLGTTTVPTAVRASVRDLVRGASVPFTPCAANEVDLAAGATDVVAAPSALFRADTLTLTRIGATAATATPVEVRRDAAGAPVSAAVPARSDRSVLSLPQNTNVGWIATLDGDRLEPQRVDGWKQGWVLPAGSAGTVRFDYEPSGTFTGALLAGGFGVLLCLAGALLPARRRTGLARLADGRVGILDVLVVVAAGGLLAGGWGIAAFVVAAVLGRLTSRWLGAWGLLAALGALLVGVGLSWAPINEADWANDWRQVCSLAAVACVVAALATRSGRRETVEPVHGHDPEMAQAHRA</sequence>
<feature type="transmembrane region" description="Helical" evidence="1">
    <location>
        <begin position="177"/>
        <end position="207"/>
    </location>
</feature>
<accession>A0A6G6WBP2</accession>
<organism evidence="4 5">
    <name type="scientific">Nocardioides anomalus</name>
    <dbReference type="NCBI Taxonomy" id="2712223"/>
    <lineage>
        <taxon>Bacteria</taxon>
        <taxon>Bacillati</taxon>
        <taxon>Actinomycetota</taxon>
        <taxon>Actinomycetes</taxon>
        <taxon>Propionibacteriales</taxon>
        <taxon>Nocardioidaceae</taxon>
        <taxon>Nocardioides</taxon>
    </lineage>
</organism>
<keyword evidence="5" id="KW-1185">Reference proteome</keyword>
<feature type="transmembrane region" description="Helical" evidence="1">
    <location>
        <begin position="320"/>
        <end position="338"/>
    </location>
</feature>
<keyword evidence="1" id="KW-0812">Transmembrane</keyword>
<feature type="transmembrane region" description="Helical" evidence="1">
    <location>
        <begin position="1309"/>
        <end position="1330"/>
    </location>
</feature>